<dbReference type="EMBL" id="QBKS01000001">
    <property type="protein sequence ID" value="PTX56755.1"/>
    <property type="molecule type" value="Genomic_DNA"/>
</dbReference>
<dbReference type="AlphaFoldDB" id="A0A2T6BL31"/>
<dbReference type="Proteomes" id="UP000243978">
    <property type="component" value="Unassembled WGS sequence"/>
</dbReference>
<organism evidence="1 2">
    <name type="scientific">Litoreibacter ponti</name>
    <dbReference type="NCBI Taxonomy" id="1510457"/>
    <lineage>
        <taxon>Bacteria</taxon>
        <taxon>Pseudomonadati</taxon>
        <taxon>Pseudomonadota</taxon>
        <taxon>Alphaproteobacteria</taxon>
        <taxon>Rhodobacterales</taxon>
        <taxon>Roseobacteraceae</taxon>
        <taxon>Litoreibacter</taxon>
    </lineage>
</organism>
<reference evidence="1 2" key="1">
    <citation type="submission" date="2018-04" db="EMBL/GenBank/DDBJ databases">
        <title>Genomic Encyclopedia of Archaeal and Bacterial Type Strains, Phase II (KMG-II): from individual species to whole genera.</title>
        <authorList>
            <person name="Goeker M."/>
        </authorList>
    </citation>
    <scope>NUCLEOTIDE SEQUENCE [LARGE SCALE GENOMIC DNA]</scope>
    <source>
        <strain evidence="1 2">DSM 100977</strain>
    </source>
</reference>
<proteinExistence type="predicted"/>
<protein>
    <submittedName>
        <fullName evidence="1">Uncharacterized protein</fullName>
    </submittedName>
</protein>
<accession>A0A2T6BL31</accession>
<gene>
    <name evidence="1" type="ORF">C8N43_1417</name>
</gene>
<evidence type="ECO:0000313" key="1">
    <source>
        <dbReference type="EMBL" id="PTX56755.1"/>
    </source>
</evidence>
<name>A0A2T6BL31_9RHOB</name>
<comment type="caution">
    <text evidence="1">The sequence shown here is derived from an EMBL/GenBank/DDBJ whole genome shotgun (WGS) entry which is preliminary data.</text>
</comment>
<keyword evidence="2" id="KW-1185">Reference proteome</keyword>
<evidence type="ECO:0000313" key="2">
    <source>
        <dbReference type="Proteomes" id="UP000243978"/>
    </source>
</evidence>
<sequence length="52" mass="5707">MIRGIISAINGRSPGAVFLEPMTACHAPVLTLEKFRIYGVSDKADMFPSRQI</sequence>